<dbReference type="InterPro" id="IPR010869">
    <property type="entry name" value="DUF1501"/>
</dbReference>
<protein>
    <submittedName>
        <fullName evidence="4">Uncharacterized protein</fullName>
    </submittedName>
</protein>
<feature type="region of interest" description="Disordered" evidence="3">
    <location>
        <begin position="1"/>
        <end position="30"/>
    </location>
</feature>
<dbReference type="Pfam" id="PF08811">
    <property type="entry name" value="DUF1800"/>
    <property type="match status" value="2"/>
</dbReference>
<organism evidence="4">
    <name type="scientific">Ditylum brightwellii</name>
    <dbReference type="NCBI Taxonomy" id="49249"/>
    <lineage>
        <taxon>Eukaryota</taxon>
        <taxon>Sar</taxon>
        <taxon>Stramenopiles</taxon>
        <taxon>Ochrophyta</taxon>
        <taxon>Bacillariophyta</taxon>
        <taxon>Mediophyceae</taxon>
        <taxon>Lithodesmiophycidae</taxon>
        <taxon>Lithodesmiales</taxon>
        <taxon>Lithodesmiaceae</taxon>
        <taxon>Ditylum</taxon>
    </lineage>
</organism>
<feature type="compositionally biased region" description="Low complexity" evidence="3">
    <location>
        <begin position="125"/>
        <end position="148"/>
    </location>
</feature>
<reference evidence="4" key="1">
    <citation type="submission" date="2021-01" db="EMBL/GenBank/DDBJ databases">
        <authorList>
            <person name="Corre E."/>
            <person name="Pelletier E."/>
            <person name="Niang G."/>
            <person name="Scheremetjew M."/>
            <person name="Finn R."/>
            <person name="Kale V."/>
            <person name="Holt S."/>
            <person name="Cochrane G."/>
            <person name="Meng A."/>
            <person name="Brown T."/>
            <person name="Cohen L."/>
        </authorList>
    </citation>
    <scope>NUCLEOTIDE SEQUENCE</scope>
    <source>
        <strain evidence="4">GSO104</strain>
    </source>
</reference>
<feature type="region of interest" description="Disordered" evidence="3">
    <location>
        <begin position="71"/>
        <end position="191"/>
    </location>
</feature>
<evidence type="ECO:0000256" key="2">
    <source>
        <dbReference type="ARBA" id="ARBA00022737"/>
    </source>
</evidence>
<gene>
    <name evidence="4" type="ORF">DBRI00130_LOCUS30262</name>
</gene>
<keyword evidence="1" id="KW-0732">Signal</keyword>
<feature type="compositionally biased region" description="Polar residues" evidence="3">
    <location>
        <begin position="98"/>
        <end position="124"/>
    </location>
</feature>
<accession>A0A7S4S9A1</accession>
<dbReference type="InterPro" id="IPR014917">
    <property type="entry name" value="DUF1800"/>
</dbReference>
<evidence type="ECO:0000256" key="3">
    <source>
        <dbReference type="SAM" id="MobiDB-lite"/>
    </source>
</evidence>
<dbReference type="InterPro" id="IPR006970">
    <property type="entry name" value="PT"/>
</dbReference>
<dbReference type="PANTHER" id="PTHR43737">
    <property type="entry name" value="BLL7424 PROTEIN"/>
    <property type="match status" value="1"/>
</dbReference>
<dbReference type="PANTHER" id="PTHR43737:SF1">
    <property type="entry name" value="DUF1501 DOMAIN-CONTAINING PROTEIN"/>
    <property type="match status" value="1"/>
</dbReference>
<dbReference type="EMBL" id="HBNS01038781">
    <property type="protein sequence ID" value="CAE4636376.1"/>
    <property type="molecule type" value="Transcribed_RNA"/>
</dbReference>
<evidence type="ECO:0000313" key="4">
    <source>
        <dbReference type="EMBL" id="CAE4636376.1"/>
    </source>
</evidence>
<dbReference type="Pfam" id="PF04886">
    <property type="entry name" value="PT"/>
    <property type="match status" value="1"/>
</dbReference>
<evidence type="ECO:0000256" key="1">
    <source>
        <dbReference type="ARBA" id="ARBA00022729"/>
    </source>
</evidence>
<dbReference type="Pfam" id="PF07394">
    <property type="entry name" value="DUF1501"/>
    <property type="match status" value="1"/>
</dbReference>
<proteinExistence type="predicted"/>
<name>A0A7S4S9A1_9STRA</name>
<keyword evidence="2" id="KW-0677">Repeat</keyword>
<feature type="compositionally biased region" description="Polar residues" evidence="3">
    <location>
        <begin position="155"/>
        <end position="191"/>
    </location>
</feature>
<sequence>MPSSNPTLGPSLSLSGVPTNGPSSSFSPTNHLGDLEVAEIDVAIYPESDTTKSVLLPKSDEGILLKLTKIGGNTNVVPPPVTEAPTRMPITPYPTDFPTKSPTNLPTKRPTNSPTSSPVESTAAPSYSPSSIPTKIPTKSPTTTNIPTEKPTDEPTGSPTSQPTQQPTNSPTLQPTNQSTGSPTSQPNQGNFVLLSGSLYDKCPSGTEVAQEDCLATALSLISDISTIANPTSLLVDDWDGIPCGCFIYNNALIDFDFNCENRGKHLAANLVCAEQQVAPTTQPTASSNGNSDYELLSGEAYKKCPNGLEVPQEDCLAVADLLTQDINTISNRNYLHVYDWTFTPCGCFIWDDSLIDYDFNCGNAVFQPSAKLVCKKPTSRKRELSTNNDYIKLSGSLYDKCPSGAEVAQEDCLAAAISVTADISTIRNPTDLLVDDWSALPCGCFIYNNAFIDFDSNCENRGKSWSVDLVCKNVTLSPVSAPTIVNQPTATGVPTIVSPTPIPAGRSYDGRSWEKVYPLLMTFSCDASNMCFVDLPPDSTGEGVYYVVERYEPEPPSAKEEAARFLIQTTFGTNRISLDSMMNDYSSASDWIKDQIGVTPLTSHREHYRQRSNSVARNGLEKFGMRNPHLPGSRWNRWAFDRYRDVGKQITLQGTQHSTYIMKIDGIARTEVGPNFADNLVSTGHFNIWGQLYMCRGSSEFASLPEAKLVLGNALESCDMQFNIASIRMPTVEFFDPASLGLDIPVASLEELDPVVLDVKLLASPLSAGSLKKSWPNFVKDAQTSEYYVEDRRIEMLEIDPANVSPQVLSSKTCPSAPKTFLNENTCVVRSDCSPPVYHPSTGVFTLDAANIQRFYDLGGHYVYRINNLPIITDYRSRWETFSPCNDAIQFKRFDTDPFRFVRKDGCSASHLDSSIKTAISQALAAELSQISDLNERNSKRVLDVVMPKNACQDPFKTARGASFTVVVDGALTCWTHSNPDEWSVFNFDSWLVLHPGNLEAFTNHKKNPIADIAESEGSLEDKVTLNMPGWHPDDRFPSYKSNFIYVGNWGDKVNFADMPTSVQEPELASFFGAELIPDAVSDYVEVCASPGEVANDPSLGHQYRLQKADETGEKGNDSLDQDGFGWNGKNRVWNTISTFAPDQLRQRVAWVLSSLIVVTSVDINREHSVEDWSSYHDIFVRNAFGNYFDVLKQVSFHKLMATMLTYHESKSMSHNFEEDGVMIFPDENYAREIMQLFTIGLYKLNQDGTVVIDQNTGEPAETYDNDDIMNFSRAWTNFKNQEQRPNLEVYADFFSFENTIDPMMFPTTDGRDVFPKTGLNDGGRVYIGDKNKRCDAMPPKAWLRKGAKFIFRGSDPNVELGRKDPKYWVDPVWSDPQHYSRVILDETSNLHSELCNADPVTGACRFASTVILANDVDCIGTCNAGEYKQHISGLQPCECSIDEIRTVRVDNPATATGNLPSVWYEYVRDTCVQMAFPEPGYMKAVSEIGTTYPTVANDAMCADTRLATAGTACCDPNNNNSPKNICLFRGERTTYDTAKLRCESNGLVTCPWSTIPINYHCGTDIQWDGDHYKAGMRFSWTNEDCSMKVQIDEKGYVAMVHDVGSLTQQVKGRVRIDVGTYFRVFWDGDSFPTTSNGCEGSSSCEVRGTTCFCSTTVHTSPVFDGSAIITKEQLLTKLHIGAPNPALFDEGFYFRCTAPACISPDFSVYFTQVVDKNNDISQAIDEKTIFEVTDPLTGKTMFLSNTNSMVSVGSGFSFRNPPMFNSPVDQTQRDALAETDAVLHHYVQHSNTAPFIATRLIQHLVTSNPSPRYVGDVAEAFRTGTYSDGVNTFGTGTYGDLEATVAAVFLDDEARSTTLDADVTHGRAREPLLKLIHFFRAMELDTEDRRSREVDLIYLKDKIGQESHYAPSVFSFFLAEYQPIGPVLDMNLVAPEAQLFDAPKLIGFLNGMANLPFYGIADCEDGKGFGPFFFSRFKITDHPDERWYQCHEAGSLNPDTHVPHRFRWLPESNASPAEIVSEMDLLLTGGRLSSMNKGIITQAYAVAAEAYGDATALQHAISHFAAAPEFHVTNDLFSNETQLHERTSTVPDIPENPPPVTDYKAIVYIYLQGALDSYSLLMPNVCANGLNTQYHQVRGDIAIANHRHLVINSIGDQPCSKFGVHPEMGYIQQLYNMGEASFVANIGPLFEPIADNIEFKQGTKQVPPSLFAHNVQTAETQGVSTGDATAGGILGRIGDAINMQAGEEVFDAYSVFGTPLALEGAPGVSRPADVLTEVGVSSFTPTPSMFEHNIVEMNKHVADSIYGETFSEAISSAILRKNLLEQSIGDSLLDATTEACFTRLETPISNQFKQVTRIIAQRNNLQSKRDVFYVQLGSFDSHSDNYFGTAEKLSMLNGAIQCFANNMKGNGLWNDVTVMSASEFGRTLTSNGAGTDHAWGKFSVFLFPPSLLLAHLSKVLIQPFTILMQSCSFSTGGNHFIAGGSIAGGKIHGKYPDDLSENGPLNIGRGRLIPTTSWEGLWKGVAEWFGVESQNMAFVLPNLSNFQTNVFGKTDLYK</sequence>